<protein>
    <submittedName>
        <fullName evidence="1">Uncharacterized protein</fullName>
    </submittedName>
</protein>
<dbReference type="AlphaFoldDB" id="A0A820NA42"/>
<gene>
    <name evidence="1" type="ORF">OXD698_LOCUS50685</name>
</gene>
<name>A0A820NA42_9BILA</name>
<evidence type="ECO:0000313" key="2">
    <source>
        <dbReference type="Proteomes" id="UP000663844"/>
    </source>
</evidence>
<organism evidence="1 2">
    <name type="scientific">Adineta steineri</name>
    <dbReference type="NCBI Taxonomy" id="433720"/>
    <lineage>
        <taxon>Eukaryota</taxon>
        <taxon>Metazoa</taxon>
        <taxon>Spiralia</taxon>
        <taxon>Gnathifera</taxon>
        <taxon>Rotifera</taxon>
        <taxon>Eurotatoria</taxon>
        <taxon>Bdelloidea</taxon>
        <taxon>Adinetida</taxon>
        <taxon>Adinetidae</taxon>
        <taxon>Adineta</taxon>
    </lineage>
</organism>
<sequence length="115" mass="13895">MDFVLQFFCSIIITKQSWSFFLNLLKSERLQNLNVQWADTLHNQFTLEYNTQRNRYLHYSHQLQFTITTDQTSSIFPTLHQPYHTLTQLIDQCIKNNSIEQRWIPLVNWIESTLN</sequence>
<proteinExistence type="predicted"/>
<evidence type="ECO:0000313" key="1">
    <source>
        <dbReference type="EMBL" id="CAF4387019.1"/>
    </source>
</evidence>
<comment type="caution">
    <text evidence="1">The sequence shown here is derived from an EMBL/GenBank/DDBJ whole genome shotgun (WGS) entry which is preliminary data.</text>
</comment>
<feature type="non-terminal residue" evidence="1">
    <location>
        <position position="115"/>
    </location>
</feature>
<accession>A0A820NA42</accession>
<dbReference type="EMBL" id="CAJOAZ010024712">
    <property type="protein sequence ID" value="CAF4387019.1"/>
    <property type="molecule type" value="Genomic_DNA"/>
</dbReference>
<reference evidence="1" key="1">
    <citation type="submission" date="2021-02" db="EMBL/GenBank/DDBJ databases">
        <authorList>
            <person name="Nowell W R."/>
        </authorList>
    </citation>
    <scope>NUCLEOTIDE SEQUENCE</scope>
</reference>
<dbReference type="Proteomes" id="UP000663844">
    <property type="component" value="Unassembled WGS sequence"/>
</dbReference>